<name>A0A2H3JIX0_WOLCO</name>
<dbReference type="SUPFAM" id="SSF53254">
    <property type="entry name" value="Phosphoglycerate mutase-like"/>
    <property type="match status" value="1"/>
</dbReference>
<dbReference type="InterPro" id="IPR050275">
    <property type="entry name" value="PGM_Phosphatase"/>
</dbReference>
<accession>A0A2H3JIX0</accession>
<reference evidence="1 2" key="1">
    <citation type="journal article" date="2012" name="Science">
        <title>The Paleozoic origin of enzymatic lignin decomposition reconstructed from 31 fungal genomes.</title>
        <authorList>
            <person name="Floudas D."/>
            <person name="Binder M."/>
            <person name="Riley R."/>
            <person name="Barry K."/>
            <person name="Blanchette R.A."/>
            <person name="Henrissat B."/>
            <person name="Martinez A.T."/>
            <person name="Otillar R."/>
            <person name="Spatafora J.W."/>
            <person name="Yadav J.S."/>
            <person name="Aerts A."/>
            <person name="Benoit I."/>
            <person name="Boyd A."/>
            <person name="Carlson A."/>
            <person name="Copeland A."/>
            <person name="Coutinho P.M."/>
            <person name="de Vries R.P."/>
            <person name="Ferreira P."/>
            <person name="Findley K."/>
            <person name="Foster B."/>
            <person name="Gaskell J."/>
            <person name="Glotzer D."/>
            <person name="Gorecki P."/>
            <person name="Heitman J."/>
            <person name="Hesse C."/>
            <person name="Hori C."/>
            <person name="Igarashi K."/>
            <person name="Jurgens J.A."/>
            <person name="Kallen N."/>
            <person name="Kersten P."/>
            <person name="Kohler A."/>
            <person name="Kuees U."/>
            <person name="Kumar T.K.A."/>
            <person name="Kuo A."/>
            <person name="LaButti K."/>
            <person name="Larrondo L.F."/>
            <person name="Lindquist E."/>
            <person name="Ling A."/>
            <person name="Lombard V."/>
            <person name="Lucas S."/>
            <person name="Lundell T."/>
            <person name="Martin R."/>
            <person name="McLaughlin D.J."/>
            <person name="Morgenstern I."/>
            <person name="Morin E."/>
            <person name="Murat C."/>
            <person name="Nagy L.G."/>
            <person name="Nolan M."/>
            <person name="Ohm R.A."/>
            <person name="Patyshakuliyeva A."/>
            <person name="Rokas A."/>
            <person name="Ruiz-Duenas F.J."/>
            <person name="Sabat G."/>
            <person name="Salamov A."/>
            <person name="Samejima M."/>
            <person name="Schmutz J."/>
            <person name="Slot J.C."/>
            <person name="St John F."/>
            <person name="Stenlid J."/>
            <person name="Sun H."/>
            <person name="Sun S."/>
            <person name="Syed K."/>
            <person name="Tsang A."/>
            <person name="Wiebenga A."/>
            <person name="Young D."/>
            <person name="Pisabarro A."/>
            <person name="Eastwood D.C."/>
            <person name="Martin F."/>
            <person name="Cullen D."/>
            <person name="Grigoriev I.V."/>
            <person name="Hibbett D.S."/>
        </authorList>
    </citation>
    <scope>NUCLEOTIDE SEQUENCE [LARGE SCALE GENOMIC DNA]</scope>
    <source>
        <strain evidence="1 2">MD-104</strain>
    </source>
</reference>
<organism evidence="1 2">
    <name type="scientific">Wolfiporia cocos (strain MD-104)</name>
    <name type="common">Brown rot fungus</name>
    <dbReference type="NCBI Taxonomy" id="742152"/>
    <lineage>
        <taxon>Eukaryota</taxon>
        <taxon>Fungi</taxon>
        <taxon>Dikarya</taxon>
        <taxon>Basidiomycota</taxon>
        <taxon>Agaricomycotina</taxon>
        <taxon>Agaricomycetes</taxon>
        <taxon>Polyporales</taxon>
        <taxon>Phaeolaceae</taxon>
        <taxon>Wolfiporia</taxon>
    </lineage>
</organism>
<dbReference type="GO" id="GO:0005737">
    <property type="term" value="C:cytoplasm"/>
    <property type="evidence" value="ECO:0007669"/>
    <property type="project" value="TreeGrafter"/>
</dbReference>
<dbReference type="Proteomes" id="UP000218811">
    <property type="component" value="Unassembled WGS sequence"/>
</dbReference>
<dbReference type="InterPro" id="IPR029033">
    <property type="entry name" value="His_PPase_superfam"/>
</dbReference>
<dbReference type="Gene3D" id="3.40.50.1240">
    <property type="entry name" value="Phosphoglycerate mutase-like"/>
    <property type="match status" value="1"/>
</dbReference>
<dbReference type="EMBL" id="KB467865">
    <property type="protein sequence ID" value="PCH35937.1"/>
    <property type="molecule type" value="Genomic_DNA"/>
</dbReference>
<dbReference type="CDD" id="cd07040">
    <property type="entry name" value="HP"/>
    <property type="match status" value="1"/>
</dbReference>
<dbReference type="GO" id="GO:0016791">
    <property type="term" value="F:phosphatase activity"/>
    <property type="evidence" value="ECO:0007669"/>
    <property type="project" value="TreeGrafter"/>
</dbReference>
<proteinExistence type="predicted"/>
<keyword evidence="2" id="KW-1185">Reference proteome</keyword>
<dbReference type="OrthoDB" id="496981at2759"/>
<dbReference type="AlphaFoldDB" id="A0A2H3JIX0"/>
<evidence type="ECO:0000313" key="1">
    <source>
        <dbReference type="EMBL" id="PCH35937.1"/>
    </source>
</evidence>
<dbReference type="PANTHER" id="PTHR48100:SF1">
    <property type="entry name" value="HISTIDINE PHOSPHATASE FAMILY PROTEIN-RELATED"/>
    <property type="match status" value="1"/>
</dbReference>
<protein>
    <submittedName>
        <fullName evidence="1">Phosphoglycerate mutase-like protein</fullName>
    </submittedName>
</protein>
<dbReference type="InterPro" id="IPR013078">
    <property type="entry name" value="His_Pase_superF_clade-1"/>
</dbReference>
<dbReference type="PANTHER" id="PTHR48100">
    <property type="entry name" value="BROAD-SPECIFICITY PHOSPHATASE YOR283W-RELATED"/>
    <property type="match status" value="1"/>
</dbReference>
<gene>
    <name evidence="1" type="ORF">WOLCODRAFT_126421</name>
</gene>
<dbReference type="SMART" id="SM00855">
    <property type="entry name" value="PGAM"/>
    <property type="match status" value="1"/>
</dbReference>
<evidence type="ECO:0000313" key="2">
    <source>
        <dbReference type="Proteomes" id="UP000218811"/>
    </source>
</evidence>
<dbReference type="OMA" id="LHLCHKR"/>
<dbReference type="Pfam" id="PF00300">
    <property type="entry name" value="His_Phos_1"/>
    <property type="match status" value="1"/>
</dbReference>
<sequence length="261" mass="29220">MGALPPRLGLRDDSSDRWAKFCACIAELNASAPTGTTYKVLFIGRHGQGYHNVGKLKYGAELWNDVISRTNGDAETIWGPDPLLTSVGISQAEAARAVWLAEVPHDIPVPQRCYSSPLHRALDTWRLIFGESDLLWPAARQVTVLEDLRETYGEHTCDKRNPLSVIRRTFPPPQFLYEEPFSEEDVLHQDHEREAEQHVNERGRAVLDRIWREPDDIYISITAHGGIINGLLQAMGHQHYSVPTGGIMPLVVKCEALIASP</sequence>